<name>A0A4P9UKB8_METBY</name>
<proteinExistence type="predicted"/>
<reference evidence="2" key="1">
    <citation type="journal article" date="2019" name="J. Bacteriol.">
        <title>A Mutagenic Screen Identifies a TonB-Dependent Receptor Required for the Lanthanide Metal Switch in the Type I Methanotroph 'Methylotuvimicrobium buryatense' 5GB1C.</title>
        <authorList>
            <person name="Groom J.D."/>
            <person name="Ford S.M."/>
            <person name="Pesesky M.W."/>
            <person name="Lidstrom M.E."/>
        </authorList>
    </citation>
    <scope>NUCLEOTIDE SEQUENCE [LARGE SCALE GENOMIC DNA]</scope>
    <source>
        <strain evidence="2">5GB1C</strain>
    </source>
</reference>
<dbReference type="AlphaFoldDB" id="A0A4P9UKB8"/>
<dbReference type="Proteomes" id="UP000305881">
    <property type="component" value="Chromosome"/>
</dbReference>
<keyword evidence="2" id="KW-1185">Reference proteome</keyword>
<dbReference type="RefSeq" id="WP_017840671.1">
    <property type="nucleotide sequence ID" value="NZ_CP035467.1"/>
</dbReference>
<organism evidence="1 2">
    <name type="scientific">Methylotuvimicrobium buryatense</name>
    <name type="common">Methylomicrobium buryatense</name>
    <dbReference type="NCBI Taxonomy" id="95641"/>
    <lineage>
        <taxon>Bacteria</taxon>
        <taxon>Pseudomonadati</taxon>
        <taxon>Pseudomonadota</taxon>
        <taxon>Gammaproteobacteria</taxon>
        <taxon>Methylococcales</taxon>
        <taxon>Methylococcaceae</taxon>
        <taxon>Methylotuvimicrobium</taxon>
    </lineage>
</organism>
<dbReference type="OrthoDB" id="1495109at2"/>
<dbReference type="STRING" id="675511.GCA_000341735_02135"/>
<accession>A0A4P9UKB8</accession>
<dbReference type="EMBL" id="CP035467">
    <property type="protein sequence ID" value="QCW81568.1"/>
    <property type="molecule type" value="Genomic_DNA"/>
</dbReference>
<evidence type="ECO:0000313" key="2">
    <source>
        <dbReference type="Proteomes" id="UP000305881"/>
    </source>
</evidence>
<sequence length="89" mass="10031">MLKTIHVEIDPTGHIHALEAIPFKLEGKALLTLLESDTNEREAVTAEIKGNASRALRLLASPRFQRRPKANPEEVQRHISAIRDEWNNG</sequence>
<protein>
    <submittedName>
        <fullName evidence="1">Uncharacterized protein</fullName>
    </submittedName>
</protein>
<gene>
    <name evidence="1" type="ORF">EQU24_04375</name>
</gene>
<dbReference type="KEGG" id="mbur:EQU24_04375"/>
<evidence type="ECO:0000313" key="1">
    <source>
        <dbReference type="EMBL" id="QCW81568.1"/>
    </source>
</evidence>